<feature type="domain" description="MacB-like periplasmic core" evidence="9">
    <location>
        <begin position="511"/>
        <end position="724"/>
    </location>
</feature>
<feature type="domain" description="ABC3 transporter permease C-terminal" evidence="8">
    <location>
        <begin position="281"/>
        <end position="403"/>
    </location>
</feature>
<name>Q8FSG7_COREF</name>
<feature type="transmembrane region" description="Helical" evidence="7">
    <location>
        <begin position="423"/>
        <end position="444"/>
    </location>
</feature>
<evidence type="ECO:0000256" key="3">
    <source>
        <dbReference type="ARBA" id="ARBA00022692"/>
    </source>
</evidence>
<keyword evidence="11" id="KW-1185">Reference proteome</keyword>
<keyword evidence="2" id="KW-1003">Cell membrane</keyword>
<evidence type="ECO:0000256" key="2">
    <source>
        <dbReference type="ARBA" id="ARBA00022475"/>
    </source>
</evidence>
<dbReference type="InterPro" id="IPR025857">
    <property type="entry name" value="MacB_PCD"/>
</dbReference>
<evidence type="ECO:0008006" key="12">
    <source>
        <dbReference type="Google" id="ProtNLM"/>
    </source>
</evidence>
<keyword evidence="5 7" id="KW-0472">Membrane</keyword>
<dbReference type="HOGENOM" id="CLU_012341_1_0_11"/>
<sequence length="880" mass="91930">MSTFLYSPLRKTTWRSVVANKVRMALTVLSVVLGTAFLCGSLLLTDSLERSFLSIIDAGVEGVDVGVIGTQNNRAGVPFEVVEEIRNSPEVRAVNIVGDGPGLPSGTSVVGQSALILTDSAGDPLQAGSSGTHPFAVYEPGNWVGPEPVVVEGRAPSGDEEIIVNTSAADRGGLGVGDEVTVITPTERIEASISGVFDSRSDVAGWVGIGFAEERYLELFTDGANASQIVIAVHDGVDPLEVRNQIGRTYRFLTPLLPEQIIERTTGDTATQLEFITYILIAFAVIALIVGAFIIANTFAMIVGQRTSEFALLRSIGVSSFQIGFSVVMEAVVIGLIGGVLGLVVGVAVIHALVFILNQTGSELSSIEISYATGAFLIPLFFALAATVISAIAPARRAGNLPPVQAFESADNRRFNRSMTANLLATALITLAISLTVAGGLVSAVNDEELGTESRLGLIAAGALLLFSGIALIGPSLVRAISRTLGVAVCAPFGAVGRLAQRNTLRNPRRSATTALAVTLSVGLVSCVGVIGATTRASVFNTVESSITASFVLDSIGGTAIPGQPAGGSRSLSLSASVAPHVATTEGVEDVGVLMTAPLQANRWDNETTTVFRGDIATFMDISVRSGEAFTDEEPGAMISTTYASQSDLGVGDTITLNPYGSKDGIRIPITGVYAETGLLGHMAINFPAAERVLTSPSAYHRSQVFITSDGTVSDQQLRENLTQAVSQFLVVQVKNKDEFRGGLGTQINQLLGIVYGLLALAVIIAVLGIVNTLFLSLSERTRELGILRATGVQRAQIRTMVTLESVILSLHGALFGITVGTFLGWGVVSALRSRGMAPVEFPWTQIGWMLLAAVVIGAVAALIPAHMASRTAPLEAISS</sequence>
<reference evidence="10 11" key="1">
    <citation type="journal article" date="2003" name="Genome Res.">
        <title>Comparative complete genome sequence analysis of the amino acid replacements responsible for the thermostability of Corynebacterium efficiens.</title>
        <authorList>
            <person name="Nishio Y."/>
            <person name="Nakamura Y."/>
            <person name="Kawarabayasi Y."/>
            <person name="Usuda Y."/>
            <person name="Kimura E."/>
            <person name="Sugimoto S."/>
            <person name="Matsui K."/>
            <person name="Yamagishi A."/>
            <person name="Kikuchi H."/>
            <person name="Ikeo K."/>
            <person name="Gojobori T."/>
        </authorList>
    </citation>
    <scope>NUCLEOTIDE SEQUENCE [LARGE SCALE GENOMIC DNA]</scope>
    <source>
        <strain evidence="11">DSM 44549 / YS-314 / AJ 12310 / JCM 11189 / NBRC 100395</strain>
    </source>
</reference>
<dbReference type="InterPro" id="IPR003838">
    <property type="entry name" value="ABC3_permease_C"/>
</dbReference>
<dbReference type="PANTHER" id="PTHR30572:SF4">
    <property type="entry name" value="ABC TRANSPORTER PERMEASE YTRF"/>
    <property type="match status" value="1"/>
</dbReference>
<evidence type="ECO:0000259" key="9">
    <source>
        <dbReference type="Pfam" id="PF12704"/>
    </source>
</evidence>
<dbReference type="GO" id="GO:0022857">
    <property type="term" value="F:transmembrane transporter activity"/>
    <property type="evidence" value="ECO:0007669"/>
    <property type="project" value="TreeGrafter"/>
</dbReference>
<organism evidence="10 11">
    <name type="scientific">Corynebacterium efficiens (strain DSM 44549 / YS-314 / AJ 12310 / JCM 11189 / NBRC 100395)</name>
    <dbReference type="NCBI Taxonomy" id="196164"/>
    <lineage>
        <taxon>Bacteria</taxon>
        <taxon>Bacillati</taxon>
        <taxon>Actinomycetota</taxon>
        <taxon>Actinomycetes</taxon>
        <taxon>Mycobacteriales</taxon>
        <taxon>Corynebacteriaceae</taxon>
        <taxon>Corynebacterium</taxon>
    </lineage>
</organism>
<dbReference type="GO" id="GO:0005886">
    <property type="term" value="C:plasma membrane"/>
    <property type="evidence" value="ECO:0007669"/>
    <property type="project" value="UniProtKB-SubCell"/>
</dbReference>
<feature type="transmembrane region" description="Helical" evidence="7">
    <location>
        <begin position="369"/>
        <end position="393"/>
    </location>
</feature>
<feature type="transmembrane region" description="Helical" evidence="7">
    <location>
        <begin position="512"/>
        <end position="533"/>
    </location>
</feature>
<comment type="subcellular location">
    <subcellularLocation>
        <location evidence="1">Cell membrane</location>
        <topology evidence="1">Multi-pass membrane protein</topology>
    </subcellularLocation>
</comment>
<dbReference type="STRING" id="196164.gene:10740824"/>
<evidence type="ECO:0000256" key="6">
    <source>
        <dbReference type="ARBA" id="ARBA00038076"/>
    </source>
</evidence>
<dbReference type="InterPro" id="IPR050250">
    <property type="entry name" value="Macrolide_Exporter_MacB"/>
</dbReference>
<feature type="transmembrane region" description="Helical" evidence="7">
    <location>
        <begin position="334"/>
        <end position="357"/>
    </location>
</feature>
<feature type="transmembrane region" description="Helical" evidence="7">
    <location>
        <begin position="754"/>
        <end position="778"/>
    </location>
</feature>
<feature type="transmembrane region" description="Helical" evidence="7">
    <location>
        <begin position="456"/>
        <end position="474"/>
    </location>
</feature>
<evidence type="ECO:0000256" key="1">
    <source>
        <dbReference type="ARBA" id="ARBA00004651"/>
    </source>
</evidence>
<feature type="domain" description="ABC3 transporter permease C-terminal" evidence="8">
    <location>
        <begin position="758"/>
        <end position="873"/>
    </location>
</feature>
<protein>
    <recommendedName>
        <fullName evidence="12">ABC transporter permease protein</fullName>
    </recommendedName>
</protein>
<dbReference type="Pfam" id="PF12704">
    <property type="entry name" value="MacB_PCD"/>
    <property type="match status" value="2"/>
</dbReference>
<keyword evidence="4 7" id="KW-1133">Transmembrane helix</keyword>
<dbReference type="EMBL" id="BA000035">
    <property type="protein sequence ID" value="BAC17236.1"/>
    <property type="molecule type" value="Genomic_DNA"/>
</dbReference>
<dbReference type="PANTHER" id="PTHR30572">
    <property type="entry name" value="MEMBRANE COMPONENT OF TRANSPORTER-RELATED"/>
    <property type="match status" value="1"/>
</dbReference>
<feature type="transmembrane region" description="Helical" evidence="7">
    <location>
        <begin position="21"/>
        <end position="44"/>
    </location>
</feature>
<feature type="domain" description="MacB-like periplasmic core" evidence="9">
    <location>
        <begin position="25"/>
        <end position="247"/>
    </location>
</feature>
<dbReference type="KEGG" id="cef:CE0426"/>
<evidence type="ECO:0000256" key="7">
    <source>
        <dbReference type="SAM" id="Phobius"/>
    </source>
</evidence>
<evidence type="ECO:0000256" key="4">
    <source>
        <dbReference type="ARBA" id="ARBA00022989"/>
    </source>
</evidence>
<dbReference type="AlphaFoldDB" id="Q8FSG7"/>
<evidence type="ECO:0000259" key="8">
    <source>
        <dbReference type="Pfam" id="PF02687"/>
    </source>
</evidence>
<dbReference type="Proteomes" id="UP000001409">
    <property type="component" value="Chromosome"/>
</dbReference>
<dbReference type="Pfam" id="PF02687">
    <property type="entry name" value="FtsX"/>
    <property type="match status" value="2"/>
</dbReference>
<keyword evidence="3 7" id="KW-0812">Transmembrane</keyword>
<evidence type="ECO:0000313" key="11">
    <source>
        <dbReference type="Proteomes" id="UP000001409"/>
    </source>
</evidence>
<feature type="transmembrane region" description="Helical" evidence="7">
    <location>
        <begin position="807"/>
        <end position="827"/>
    </location>
</feature>
<evidence type="ECO:0000313" key="10">
    <source>
        <dbReference type="EMBL" id="BAC17236.1"/>
    </source>
</evidence>
<comment type="similarity">
    <text evidence="6">Belongs to the ABC-4 integral membrane protein family.</text>
</comment>
<feature type="transmembrane region" description="Helical" evidence="7">
    <location>
        <begin position="847"/>
        <end position="866"/>
    </location>
</feature>
<proteinExistence type="inferred from homology"/>
<feature type="transmembrane region" description="Helical" evidence="7">
    <location>
        <begin position="275"/>
        <end position="299"/>
    </location>
</feature>
<evidence type="ECO:0000256" key="5">
    <source>
        <dbReference type="ARBA" id="ARBA00023136"/>
    </source>
</evidence>
<accession>Q8FSG7</accession>
<dbReference type="eggNOG" id="COG0577">
    <property type="taxonomic scope" value="Bacteria"/>
</dbReference>